<dbReference type="Gene3D" id="2.60.15.10">
    <property type="entry name" value="F0F1 ATP synthase delta/epsilon subunit, N-terminal"/>
    <property type="match status" value="1"/>
</dbReference>
<name>F4MLY8_9BACT</name>
<evidence type="ECO:0000256" key="4">
    <source>
        <dbReference type="ARBA" id="ARBA00022448"/>
    </source>
</evidence>
<proteinExistence type="inferred from homology"/>
<dbReference type="AlphaFoldDB" id="F4MLY8"/>
<organism evidence="11">
    <name type="scientific">uncultured Sphingobacteriia bacterium</name>
    <dbReference type="NCBI Taxonomy" id="246143"/>
    <lineage>
        <taxon>Bacteria</taxon>
        <taxon>Pseudomonadati</taxon>
        <taxon>Bacteroidota</taxon>
        <taxon>Sphingobacteriia</taxon>
        <taxon>environmental samples</taxon>
    </lineage>
</organism>
<dbReference type="GO" id="GO:0046933">
    <property type="term" value="F:proton-transporting ATP synthase activity, rotational mechanism"/>
    <property type="evidence" value="ECO:0007669"/>
    <property type="project" value="InterPro"/>
</dbReference>
<comment type="similarity">
    <text evidence="3 9">Belongs to the ATPase epsilon chain family.</text>
</comment>
<keyword evidence="6" id="KW-0472">Membrane</keyword>
<comment type="subcellular location">
    <subcellularLocation>
        <location evidence="2">Endomembrane system</location>
        <topology evidence="2">Peripheral membrane protein</topology>
    </subcellularLocation>
</comment>
<comment type="function">
    <text evidence="1">Produces ATP from ADP in the presence of a proton gradient across the membrane.</text>
</comment>
<dbReference type="SUPFAM" id="SSF51344">
    <property type="entry name" value="Epsilon subunit of F1F0-ATP synthase N-terminal domain"/>
    <property type="match status" value="1"/>
</dbReference>
<comment type="subunit">
    <text evidence="9">F-type ATPases have 2 components, CF(1) - the catalytic core - and CF(0) - the membrane proton channel. CF(1) has five subunits: alpha(3), beta(3), gamma(1), delta(1), epsilon(1). CF(0) has three main subunits: a, b and c.</text>
</comment>
<dbReference type="GO" id="GO:0016787">
    <property type="term" value="F:hydrolase activity"/>
    <property type="evidence" value="ECO:0007669"/>
    <property type="project" value="UniProtKB-KW"/>
</dbReference>
<evidence type="ECO:0000256" key="2">
    <source>
        <dbReference type="ARBA" id="ARBA00004184"/>
    </source>
</evidence>
<evidence type="ECO:0000256" key="6">
    <source>
        <dbReference type="ARBA" id="ARBA00023136"/>
    </source>
</evidence>
<dbReference type="EMBL" id="FQ032812">
    <property type="protein sequence ID" value="CBL87204.1"/>
    <property type="molecule type" value="Genomic_DNA"/>
</dbReference>
<reference evidence="11" key="2">
    <citation type="journal article" date="2012" name="Environ. Microbiol.">
        <title>Genomic content of uncultured Bacteroidetes from contrasting oceanic provinces in the North Atlantic Ocean.</title>
        <authorList>
            <person name="Gomez-Pereira P.R."/>
            <person name="Schuler M."/>
            <person name="Fuchs B.M."/>
            <person name="Bennke C."/>
            <person name="Teeling H."/>
            <person name="Waldmann J."/>
            <person name="Richter M."/>
            <person name="Barbe V."/>
            <person name="Bataille E."/>
            <person name="Glockner F.O."/>
            <person name="Amann R."/>
        </authorList>
    </citation>
    <scope>NUCLEOTIDE SEQUENCE</scope>
</reference>
<keyword evidence="7 9" id="KW-0139">CF(1)</keyword>
<gene>
    <name evidence="12" type="primary">atpC</name>
    <name evidence="11" type="ORF">S3_858_0014</name>
    <name evidence="12" type="ORF">S3_891_0006</name>
</gene>
<evidence type="ECO:0000313" key="11">
    <source>
        <dbReference type="EMBL" id="CBL87163.1"/>
    </source>
</evidence>
<evidence type="ECO:0000256" key="5">
    <source>
        <dbReference type="ARBA" id="ARBA00023065"/>
    </source>
</evidence>
<evidence type="ECO:0000256" key="3">
    <source>
        <dbReference type="ARBA" id="ARBA00005712"/>
    </source>
</evidence>
<evidence type="ECO:0000256" key="9">
    <source>
        <dbReference type="RuleBase" id="RU003656"/>
    </source>
</evidence>
<keyword evidence="5 9" id="KW-0406">Ion transport</keyword>
<dbReference type="Pfam" id="PF02823">
    <property type="entry name" value="ATP-synt_DE_N"/>
    <property type="match status" value="1"/>
</dbReference>
<dbReference type="InterPro" id="IPR020546">
    <property type="entry name" value="ATP_synth_F1_dsu/esu_N"/>
</dbReference>
<dbReference type="InterPro" id="IPR036771">
    <property type="entry name" value="ATPsynth_dsu/esu_N"/>
</dbReference>
<evidence type="ECO:0000256" key="1">
    <source>
        <dbReference type="ARBA" id="ARBA00003543"/>
    </source>
</evidence>
<accession>F4MLY8</accession>
<dbReference type="NCBIfam" id="TIGR01216">
    <property type="entry name" value="ATP_synt_epsi"/>
    <property type="match status" value="1"/>
</dbReference>
<dbReference type="GO" id="GO:0045259">
    <property type="term" value="C:proton-transporting ATP synthase complex"/>
    <property type="evidence" value="ECO:0007669"/>
    <property type="project" value="UniProtKB-KW"/>
</dbReference>
<evidence type="ECO:0000256" key="8">
    <source>
        <dbReference type="ARBA" id="ARBA00023310"/>
    </source>
</evidence>
<dbReference type="PANTHER" id="PTHR13822">
    <property type="entry name" value="ATP SYNTHASE DELTA/EPSILON CHAIN"/>
    <property type="match status" value="1"/>
</dbReference>
<keyword evidence="11" id="KW-0378">Hydrolase</keyword>
<dbReference type="EC" id="3.6.3.14" evidence="11 12"/>
<dbReference type="CDD" id="cd12152">
    <property type="entry name" value="F1-ATPase_delta"/>
    <property type="match status" value="1"/>
</dbReference>
<dbReference type="EMBL" id="FQ032810">
    <property type="protein sequence ID" value="CBL87163.1"/>
    <property type="molecule type" value="Genomic_DNA"/>
</dbReference>
<evidence type="ECO:0000259" key="10">
    <source>
        <dbReference type="Pfam" id="PF02823"/>
    </source>
</evidence>
<sequence>MNLVVLTPSRQIFEGEITSVKVPGISGQFEILKGHAPIVSALEQGVITVRDAVGSSQTYGITKGFVEVLGKEVALLVQEVEV</sequence>
<protein>
    <submittedName>
        <fullName evidence="11">ATP synthase, delta/epsilon subunit</fullName>
        <ecNumber evidence="11 12">3.6.3.14</ecNumber>
    </submittedName>
    <submittedName>
        <fullName evidence="12">ATPase synthase delta/epsilon subunit</fullName>
    </submittedName>
</protein>
<dbReference type="InterPro" id="IPR001469">
    <property type="entry name" value="ATP_synth_F1_dsu/esu"/>
</dbReference>
<reference evidence="11" key="1">
    <citation type="submission" date="2010-05" db="EMBL/GenBank/DDBJ databases">
        <authorList>
            <person name="Genoscope - CEA"/>
        </authorList>
    </citation>
    <scope>NUCLEOTIDE SEQUENCE</scope>
</reference>
<feature type="domain" description="ATP synthase F1 complex delta/epsilon subunit N-terminal" evidence="10">
    <location>
        <begin position="1"/>
        <end position="79"/>
    </location>
</feature>
<evidence type="ECO:0000313" key="12">
    <source>
        <dbReference type="EMBL" id="CBL87204.1"/>
    </source>
</evidence>
<keyword evidence="8 9" id="KW-0066">ATP synthesis</keyword>
<evidence type="ECO:0000256" key="7">
    <source>
        <dbReference type="ARBA" id="ARBA00023196"/>
    </source>
</evidence>
<dbReference type="PANTHER" id="PTHR13822:SF10">
    <property type="entry name" value="ATP SYNTHASE EPSILON CHAIN, CHLOROPLASTIC"/>
    <property type="match status" value="1"/>
</dbReference>
<keyword evidence="4 9" id="KW-0813">Transport</keyword>
<dbReference type="GO" id="GO:0012505">
    <property type="term" value="C:endomembrane system"/>
    <property type="evidence" value="ECO:0007669"/>
    <property type="project" value="UniProtKB-SubCell"/>
</dbReference>